<feature type="domain" description="SLH" evidence="3">
    <location>
        <begin position="123"/>
        <end position="186"/>
    </location>
</feature>
<evidence type="ECO:0000313" key="5">
    <source>
        <dbReference type="Proteomes" id="UP000490800"/>
    </source>
</evidence>
<dbReference type="PROSITE" id="PS51272">
    <property type="entry name" value="SLH"/>
    <property type="match status" value="1"/>
</dbReference>
<accession>A0A7X3FL29</accession>
<evidence type="ECO:0000256" key="2">
    <source>
        <dbReference type="SAM" id="SignalP"/>
    </source>
</evidence>
<gene>
    <name evidence="4" type="ORF">EDM21_19040</name>
</gene>
<organism evidence="4 5">
    <name type="scientific">Paenibacillus lutrae</name>
    <dbReference type="NCBI Taxonomy" id="2078573"/>
    <lineage>
        <taxon>Bacteria</taxon>
        <taxon>Bacillati</taxon>
        <taxon>Bacillota</taxon>
        <taxon>Bacilli</taxon>
        <taxon>Bacillales</taxon>
        <taxon>Paenibacillaceae</taxon>
        <taxon>Paenibacillus</taxon>
    </lineage>
</organism>
<protein>
    <recommendedName>
        <fullName evidence="3">SLH domain-containing protein</fullName>
    </recommendedName>
</protein>
<keyword evidence="2" id="KW-0732">Signal</keyword>
<dbReference type="PROSITE" id="PS51257">
    <property type="entry name" value="PROKAR_LIPOPROTEIN"/>
    <property type="match status" value="1"/>
</dbReference>
<keyword evidence="5" id="KW-1185">Reference proteome</keyword>
<reference evidence="4 5" key="1">
    <citation type="journal article" date="2019" name="Microorganisms">
        <title>Paenibacillus lutrae sp. nov., A Chitinolytic Species Isolated from A River Otter in Castril Natural Park, Granada, Spain.</title>
        <authorList>
            <person name="Rodriguez M."/>
            <person name="Reina J.C."/>
            <person name="Bejar V."/>
            <person name="Llamas I."/>
        </authorList>
    </citation>
    <scope>NUCLEOTIDE SEQUENCE [LARGE SCALE GENOMIC DNA]</scope>
    <source>
        <strain evidence="4 5">N10</strain>
    </source>
</reference>
<dbReference type="InterPro" id="IPR001119">
    <property type="entry name" value="SLH_dom"/>
</dbReference>
<feature type="chain" id="PRO_5038755163" description="SLH domain-containing protein" evidence="2">
    <location>
        <begin position="29"/>
        <end position="254"/>
    </location>
</feature>
<feature type="compositionally biased region" description="Low complexity" evidence="1">
    <location>
        <begin position="31"/>
        <end position="48"/>
    </location>
</feature>
<feature type="signal peptide" evidence="2">
    <location>
        <begin position="1"/>
        <end position="28"/>
    </location>
</feature>
<dbReference type="RefSeq" id="WP_157338030.1">
    <property type="nucleotide sequence ID" value="NZ_RHLK01000013.1"/>
</dbReference>
<dbReference type="EMBL" id="RHLK01000013">
    <property type="protein sequence ID" value="MVP01593.1"/>
    <property type="molecule type" value="Genomic_DNA"/>
</dbReference>
<evidence type="ECO:0000259" key="3">
    <source>
        <dbReference type="PROSITE" id="PS51272"/>
    </source>
</evidence>
<dbReference type="Pfam" id="PF00395">
    <property type="entry name" value="SLH"/>
    <property type="match status" value="1"/>
</dbReference>
<evidence type="ECO:0000256" key="1">
    <source>
        <dbReference type="SAM" id="MobiDB-lite"/>
    </source>
</evidence>
<evidence type="ECO:0000313" key="4">
    <source>
        <dbReference type="EMBL" id="MVP01593.1"/>
    </source>
</evidence>
<dbReference type="OrthoDB" id="9759810at2"/>
<comment type="caution">
    <text evidence="4">The sequence shown here is derived from an EMBL/GenBank/DDBJ whole genome shotgun (WGS) entry which is preliminary data.</text>
</comment>
<feature type="region of interest" description="Disordered" evidence="1">
    <location>
        <begin position="31"/>
        <end position="63"/>
    </location>
</feature>
<name>A0A7X3FL29_9BACL</name>
<sequence length="254" mass="28085">MKRQYSGIKTASASCLLAALLLSSACSADKPAASPAATPAPTGTSASPEGGSGGDAISSPRGPLRVKDIAGHIEQEAIVKLLASGAVNLEGELFKPNEMIQRSEFLAWAHGYDPKDTVKQKPDQPVFQDVPADHPYADLLAGLKASERITAMQDGSFQPDKELTREELAQLWGWYQRTERILSPKQDYSDTFMKFRKDGDKVQEIYRVAVDHYIFFDDFYHQVFGDVPRLNPQMAVTRAEAAAWIVKFYEKKES</sequence>
<dbReference type="AlphaFoldDB" id="A0A7X3FL29"/>
<proteinExistence type="predicted"/>
<dbReference type="Proteomes" id="UP000490800">
    <property type="component" value="Unassembled WGS sequence"/>
</dbReference>